<evidence type="ECO:0000313" key="2">
    <source>
        <dbReference type="EMBL" id="GAJ14819.1"/>
    </source>
</evidence>
<accession>X1UBE8</accession>
<name>X1UBE8_9ZZZZ</name>
<proteinExistence type="predicted"/>
<organism evidence="2">
    <name type="scientific">marine sediment metagenome</name>
    <dbReference type="NCBI Taxonomy" id="412755"/>
    <lineage>
        <taxon>unclassified sequences</taxon>
        <taxon>metagenomes</taxon>
        <taxon>ecological metagenomes</taxon>
    </lineage>
</organism>
<feature type="region of interest" description="Disordered" evidence="1">
    <location>
        <begin position="1"/>
        <end position="24"/>
    </location>
</feature>
<gene>
    <name evidence="2" type="ORF">S12H4_49811</name>
</gene>
<protein>
    <submittedName>
        <fullName evidence="2">Uncharacterized protein</fullName>
    </submittedName>
</protein>
<reference evidence="2" key="1">
    <citation type="journal article" date="2014" name="Front. Microbiol.">
        <title>High frequency of phylogenetically diverse reductive dehalogenase-homologous genes in deep subseafloor sedimentary metagenomes.</title>
        <authorList>
            <person name="Kawai M."/>
            <person name="Futagami T."/>
            <person name="Toyoda A."/>
            <person name="Takaki Y."/>
            <person name="Nishi S."/>
            <person name="Hori S."/>
            <person name="Arai W."/>
            <person name="Tsubouchi T."/>
            <person name="Morono Y."/>
            <person name="Uchiyama I."/>
            <person name="Ito T."/>
            <person name="Fujiyama A."/>
            <person name="Inagaki F."/>
            <person name="Takami H."/>
        </authorList>
    </citation>
    <scope>NUCLEOTIDE SEQUENCE</scope>
    <source>
        <strain evidence="2">Expedition CK06-06</strain>
    </source>
</reference>
<comment type="caution">
    <text evidence="2">The sequence shown here is derived from an EMBL/GenBank/DDBJ whole genome shotgun (WGS) entry which is preliminary data.</text>
</comment>
<dbReference type="EMBL" id="BARW01031292">
    <property type="protein sequence ID" value="GAJ14819.1"/>
    <property type="molecule type" value="Genomic_DNA"/>
</dbReference>
<sequence>RFKGASGADSTSKNDPSSKASPELDAFGQHLFEQLYDTFIALGYPPEKAINLANIRALEKRNKNTQ</sequence>
<feature type="non-terminal residue" evidence="2">
    <location>
        <position position="1"/>
    </location>
</feature>
<feature type="compositionally biased region" description="Polar residues" evidence="1">
    <location>
        <begin position="8"/>
        <end position="20"/>
    </location>
</feature>
<evidence type="ECO:0000256" key="1">
    <source>
        <dbReference type="SAM" id="MobiDB-lite"/>
    </source>
</evidence>
<dbReference type="AlphaFoldDB" id="X1UBE8"/>